<reference evidence="6 7" key="1">
    <citation type="submission" date="2018-10" db="EMBL/GenBank/DDBJ databases">
        <title>Genomic Encyclopedia of Archaeal and Bacterial Type Strains, Phase II (KMG-II): from individual species to whole genera.</title>
        <authorList>
            <person name="Goeker M."/>
        </authorList>
    </citation>
    <scope>NUCLEOTIDE SEQUENCE [LARGE SCALE GENOMIC DNA]</scope>
    <source>
        <strain evidence="6 7">DSM 14954</strain>
    </source>
</reference>
<evidence type="ECO:0000313" key="6">
    <source>
        <dbReference type="EMBL" id="RKQ86963.1"/>
    </source>
</evidence>
<dbReference type="NCBIfam" id="NF003766">
    <property type="entry name" value="PRK05362.1"/>
    <property type="match status" value="1"/>
</dbReference>
<dbReference type="PIRSF" id="PIRSF001491">
    <property type="entry name" value="Ppentomutase"/>
    <property type="match status" value="1"/>
</dbReference>
<evidence type="ECO:0000256" key="1">
    <source>
        <dbReference type="ARBA" id="ARBA00010373"/>
    </source>
</evidence>
<evidence type="ECO:0000256" key="3">
    <source>
        <dbReference type="ARBA" id="ARBA00023211"/>
    </source>
</evidence>
<dbReference type="EC" id="5.4.2.7" evidence="4"/>
<evidence type="ECO:0000256" key="4">
    <source>
        <dbReference type="NCBIfam" id="TIGR01696"/>
    </source>
</evidence>
<feature type="domain" description="Metalloenzyme" evidence="5">
    <location>
        <begin position="3"/>
        <end position="369"/>
    </location>
</feature>
<dbReference type="GO" id="GO:0005829">
    <property type="term" value="C:cytosol"/>
    <property type="evidence" value="ECO:0007669"/>
    <property type="project" value="TreeGrafter"/>
</dbReference>
<protein>
    <recommendedName>
        <fullName evidence="4">Phosphopentomutase</fullName>
        <ecNumber evidence="4">5.4.2.7</ecNumber>
    </recommendedName>
</protein>
<gene>
    <name evidence="6" type="ORF">C8N24_4980</name>
</gene>
<proteinExistence type="inferred from homology"/>
<keyword evidence="2" id="KW-0479">Metal-binding</keyword>
<dbReference type="InterPro" id="IPR010045">
    <property type="entry name" value="DeoB"/>
</dbReference>
<keyword evidence="7" id="KW-1185">Reference proteome</keyword>
<dbReference type="NCBIfam" id="TIGR01696">
    <property type="entry name" value="deoB"/>
    <property type="match status" value="1"/>
</dbReference>
<name>A0A660L4W3_9ACTN</name>
<dbReference type="EMBL" id="RBIL01000002">
    <property type="protein sequence ID" value="RKQ86963.1"/>
    <property type="molecule type" value="Genomic_DNA"/>
</dbReference>
<dbReference type="InterPro" id="IPR017850">
    <property type="entry name" value="Alkaline_phosphatase_core_sf"/>
</dbReference>
<dbReference type="OrthoDB" id="9769930at2"/>
<dbReference type="InterPro" id="IPR024052">
    <property type="entry name" value="Phosphopentomutase_DeoB_cap_sf"/>
</dbReference>
<evidence type="ECO:0000256" key="2">
    <source>
        <dbReference type="ARBA" id="ARBA00022723"/>
    </source>
</evidence>
<sequence>MSKRAFVIVIDACGAGALPDAADYGDAGTNTLQHVSEAAGGLDLPVLQRLGLGDILPLVGVEPSPDRVLHGRLHPLGPGKDTITGHWELMGVVTPKPLRTYPDGFPDEIIEQLHDASGRGVLCNKPYSGTGVIEDYGAEHLATGNIIVYTSADSVLQIAAHVDQVPTSELYTICAAAREIMTGEHAVGRVIARPFRGEPGAFERTDGRKDLALPPPGRSYMQELQAAGQPVHTVGKIGQVFDSVGVDVQHKGATNAAALAATADLIDSLESGFVFTNLVETDQVYGHRNDVPGYHRALQAIDAEVGTWLERLDPERDLLIITADHGCDPTTPGTDHTREHVPLLARFDGHGGQRHDGPFANVGASVLKWLTGRDASLPGTPFV</sequence>
<dbReference type="InterPro" id="IPR006124">
    <property type="entry name" value="Metalloenzyme"/>
</dbReference>
<dbReference type="Gene3D" id="3.40.720.10">
    <property type="entry name" value="Alkaline Phosphatase, subunit A"/>
    <property type="match status" value="1"/>
</dbReference>
<dbReference type="CDD" id="cd16009">
    <property type="entry name" value="PPM"/>
    <property type="match status" value="1"/>
</dbReference>
<dbReference type="GO" id="GO:0043094">
    <property type="term" value="P:metabolic compound salvage"/>
    <property type="evidence" value="ECO:0007669"/>
    <property type="project" value="UniProtKB-UniRule"/>
</dbReference>
<evidence type="ECO:0000259" key="5">
    <source>
        <dbReference type="Pfam" id="PF01676"/>
    </source>
</evidence>
<organism evidence="6 7">
    <name type="scientific">Solirubrobacter pauli</name>
    <dbReference type="NCBI Taxonomy" id="166793"/>
    <lineage>
        <taxon>Bacteria</taxon>
        <taxon>Bacillati</taxon>
        <taxon>Actinomycetota</taxon>
        <taxon>Thermoleophilia</taxon>
        <taxon>Solirubrobacterales</taxon>
        <taxon>Solirubrobacteraceae</taxon>
        <taxon>Solirubrobacter</taxon>
    </lineage>
</organism>
<dbReference type="SUPFAM" id="SSF53649">
    <property type="entry name" value="Alkaline phosphatase-like"/>
    <property type="match status" value="1"/>
</dbReference>
<dbReference type="GO" id="GO:0009117">
    <property type="term" value="P:nucleotide metabolic process"/>
    <property type="evidence" value="ECO:0007669"/>
    <property type="project" value="UniProtKB-UniRule"/>
</dbReference>
<comment type="caution">
    <text evidence="6">The sequence shown here is derived from an EMBL/GenBank/DDBJ whole genome shotgun (WGS) entry which is preliminary data.</text>
</comment>
<dbReference type="GO" id="GO:0000287">
    <property type="term" value="F:magnesium ion binding"/>
    <property type="evidence" value="ECO:0007669"/>
    <property type="project" value="UniProtKB-UniRule"/>
</dbReference>
<dbReference type="RefSeq" id="WP_121255142.1">
    <property type="nucleotide sequence ID" value="NZ_RBIL01000002.1"/>
</dbReference>
<dbReference type="AlphaFoldDB" id="A0A660L4W3"/>
<dbReference type="PANTHER" id="PTHR21110:SF0">
    <property type="entry name" value="PHOSPHOPENTOMUTASE"/>
    <property type="match status" value="1"/>
</dbReference>
<evidence type="ECO:0000313" key="7">
    <source>
        <dbReference type="Proteomes" id="UP000278962"/>
    </source>
</evidence>
<dbReference type="GO" id="GO:0008973">
    <property type="term" value="F:phosphopentomutase activity"/>
    <property type="evidence" value="ECO:0007669"/>
    <property type="project" value="UniProtKB-UniRule"/>
</dbReference>
<dbReference type="SUPFAM" id="SSF143856">
    <property type="entry name" value="DeoB insert domain-like"/>
    <property type="match status" value="1"/>
</dbReference>
<dbReference type="Gene3D" id="3.30.70.1250">
    <property type="entry name" value="Phosphopentomutase"/>
    <property type="match status" value="1"/>
</dbReference>
<comment type="similarity">
    <text evidence="1">Belongs to the phosphopentomutase family.</text>
</comment>
<accession>A0A660L4W3</accession>
<dbReference type="PANTHER" id="PTHR21110">
    <property type="entry name" value="PHOSPHOPENTOMUTASE"/>
    <property type="match status" value="1"/>
</dbReference>
<dbReference type="Pfam" id="PF01676">
    <property type="entry name" value="Metalloenzyme"/>
    <property type="match status" value="1"/>
</dbReference>
<dbReference type="Proteomes" id="UP000278962">
    <property type="component" value="Unassembled WGS sequence"/>
</dbReference>
<keyword evidence="3" id="KW-0464">Manganese</keyword>